<evidence type="ECO:0000313" key="1">
    <source>
        <dbReference type="EMBL" id="LAB22585.1"/>
    </source>
</evidence>
<organism evidence="1">
    <name type="scientific">Micrurus spixii</name>
    <name type="common">Amazon coral snake</name>
    <dbReference type="NCBI Taxonomy" id="129469"/>
    <lineage>
        <taxon>Eukaryota</taxon>
        <taxon>Metazoa</taxon>
        <taxon>Chordata</taxon>
        <taxon>Craniata</taxon>
        <taxon>Vertebrata</taxon>
        <taxon>Euteleostomi</taxon>
        <taxon>Lepidosauria</taxon>
        <taxon>Squamata</taxon>
        <taxon>Bifurcata</taxon>
        <taxon>Unidentata</taxon>
        <taxon>Episquamata</taxon>
        <taxon>Toxicofera</taxon>
        <taxon>Serpentes</taxon>
        <taxon>Colubroidea</taxon>
        <taxon>Elapidae</taxon>
        <taxon>Elapinae</taxon>
        <taxon>Micrurus</taxon>
    </lineage>
</organism>
<reference evidence="1" key="1">
    <citation type="submission" date="2017-07" db="EMBL/GenBank/DDBJ databases">
        <authorList>
            <person name="Mikheyev A."/>
            <person name="Grau M."/>
        </authorList>
    </citation>
    <scope>NUCLEOTIDE SEQUENCE</scope>
    <source>
        <tissue evidence="1">Venom_gland</tissue>
    </source>
</reference>
<dbReference type="AlphaFoldDB" id="A0A2D4LNE9"/>
<dbReference type="EMBL" id="IACM01040811">
    <property type="protein sequence ID" value="LAB22585.1"/>
    <property type="molecule type" value="Transcribed_RNA"/>
</dbReference>
<name>A0A2D4LNE9_9SAUR</name>
<sequence>MQSNYFIHHFFPDINRLHTLARFILHKINLQSSSCVGQPACESFEEIKKGDVKKRAEKDITFENKRGRGHQKDFKMCLPGWSFFLSFFSWSPKYITMPFE</sequence>
<accession>A0A2D4LNE9</accession>
<reference evidence="1" key="2">
    <citation type="submission" date="2017-11" db="EMBL/GenBank/DDBJ databases">
        <title>Coralsnake Venomics: Analyses of Venom Gland Transcriptomes and Proteomes of Six Brazilian Taxa.</title>
        <authorList>
            <person name="Aird S.D."/>
            <person name="Jorge da Silva N."/>
            <person name="Qiu L."/>
            <person name="Villar-Briones A."/>
            <person name="Aparecida-Saddi V."/>
            <person name="Campos-Telles M.P."/>
            <person name="Grau M."/>
            <person name="Mikheyev A.S."/>
        </authorList>
    </citation>
    <scope>NUCLEOTIDE SEQUENCE</scope>
    <source>
        <tissue evidence="1">Venom_gland</tissue>
    </source>
</reference>
<proteinExistence type="predicted"/>
<protein>
    <submittedName>
        <fullName evidence="1">Uncharacterized protein</fullName>
    </submittedName>
</protein>